<dbReference type="Proteomes" id="UP001600888">
    <property type="component" value="Unassembled WGS sequence"/>
</dbReference>
<dbReference type="EMBL" id="JBAWTH010000150">
    <property type="protein sequence ID" value="KAL2274737.1"/>
    <property type="molecule type" value="Genomic_DNA"/>
</dbReference>
<evidence type="ECO:0000313" key="2">
    <source>
        <dbReference type="EMBL" id="KAL2274737.1"/>
    </source>
</evidence>
<gene>
    <name evidence="2" type="ORF">FJTKL_03014</name>
</gene>
<reference evidence="2 3" key="1">
    <citation type="submission" date="2024-03" db="EMBL/GenBank/DDBJ databases">
        <title>A high-quality draft genome sequence of Diaporthe vaccinii, a causative agent of upright dieback and viscid rot disease in cranberry plants.</title>
        <authorList>
            <person name="Sarrasin M."/>
            <person name="Lang B.F."/>
            <person name="Burger G."/>
        </authorList>
    </citation>
    <scope>NUCLEOTIDE SEQUENCE [LARGE SCALE GENOMIC DNA]</scope>
    <source>
        <strain evidence="2 3">IS7</strain>
    </source>
</reference>
<proteinExistence type="predicted"/>
<evidence type="ECO:0000313" key="3">
    <source>
        <dbReference type="Proteomes" id="UP001600888"/>
    </source>
</evidence>
<name>A0ABR4DWP7_9PEZI</name>
<accession>A0ABR4DWP7</accession>
<comment type="caution">
    <text evidence="2">The sequence shown here is derived from an EMBL/GenBank/DDBJ whole genome shotgun (WGS) entry which is preliminary data.</text>
</comment>
<organism evidence="2 3">
    <name type="scientific">Diaporthe vaccinii</name>
    <dbReference type="NCBI Taxonomy" id="105482"/>
    <lineage>
        <taxon>Eukaryota</taxon>
        <taxon>Fungi</taxon>
        <taxon>Dikarya</taxon>
        <taxon>Ascomycota</taxon>
        <taxon>Pezizomycotina</taxon>
        <taxon>Sordariomycetes</taxon>
        <taxon>Sordariomycetidae</taxon>
        <taxon>Diaporthales</taxon>
        <taxon>Diaporthaceae</taxon>
        <taxon>Diaporthe</taxon>
        <taxon>Diaporthe eres species complex</taxon>
    </lineage>
</organism>
<protein>
    <submittedName>
        <fullName evidence="2">Uncharacterized protein</fullName>
    </submittedName>
</protein>
<feature type="region of interest" description="Disordered" evidence="1">
    <location>
        <begin position="40"/>
        <end position="68"/>
    </location>
</feature>
<sequence length="121" mass="13229">MRGPKRKGSTLRTAGPPRGVELMSAYTTSFCFIVGNQPSTSATTGPQPVHPLPAYTNQHAHENHPPLSPRLRLQLITPARRLSKPCRFNFSCNTARQHPLNQIILHSCCGMPSTPCCIGLT</sequence>
<keyword evidence="3" id="KW-1185">Reference proteome</keyword>
<evidence type="ECO:0000256" key="1">
    <source>
        <dbReference type="SAM" id="MobiDB-lite"/>
    </source>
</evidence>